<dbReference type="EMBL" id="HG793181">
    <property type="protein sequence ID" value="CRL30320.1"/>
    <property type="molecule type" value="Genomic_DNA"/>
</dbReference>
<protein>
    <submittedName>
        <fullName evidence="2">Str. FM013</fullName>
    </submittedName>
</protein>
<name>A0A0G4PUX1_PENC3</name>
<proteinExistence type="predicted"/>
<feature type="region of interest" description="Disordered" evidence="1">
    <location>
        <begin position="1"/>
        <end position="72"/>
    </location>
</feature>
<organism evidence="2 3">
    <name type="scientific">Penicillium camemberti (strain FM 013)</name>
    <dbReference type="NCBI Taxonomy" id="1429867"/>
    <lineage>
        <taxon>Eukaryota</taxon>
        <taxon>Fungi</taxon>
        <taxon>Dikarya</taxon>
        <taxon>Ascomycota</taxon>
        <taxon>Pezizomycotina</taxon>
        <taxon>Eurotiomycetes</taxon>
        <taxon>Eurotiomycetidae</taxon>
        <taxon>Eurotiales</taxon>
        <taxon>Aspergillaceae</taxon>
        <taxon>Penicillium</taxon>
    </lineage>
</organism>
<feature type="compositionally biased region" description="Polar residues" evidence="1">
    <location>
        <begin position="28"/>
        <end position="72"/>
    </location>
</feature>
<dbReference type="AlphaFoldDB" id="A0A0G4PUX1"/>
<accession>A0A0G4PUX1</accession>
<feature type="compositionally biased region" description="Basic and acidic residues" evidence="1">
    <location>
        <begin position="1"/>
        <end position="24"/>
    </location>
</feature>
<gene>
    <name evidence="2" type="ORF">PCAMFM013_S048g000032</name>
</gene>
<keyword evidence="3" id="KW-1185">Reference proteome</keyword>
<evidence type="ECO:0000313" key="3">
    <source>
        <dbReference type="Proteomes" id="UP000053732"/>
    </source>
</evidence>
<sequence>MTLTYKKAEITLRDDQPSHQELRLSGEGTAQSQVIEENKTTSPGSENNRNGEQNINPVQSSLGNTTMHSMSNFVVDDGSVMKGTVENIGHKSRQRPKQNNRTPIVVESGSVDQNVRTVESIRNGAVEPPSIRQMNNVNISPGAKFVNRDMGTDEFLEYFCERKT</sequence>
<evidence type="ECO:0000313" key="2">
    <source>
        <dbReference type="EMBL" id="CRL30320.1"/>
    </source>
</evidence>
<dbReference type="Proteomes" id="UP000053732">
    <property type="component" value="Unassembled WGS sequence"/>
</dbReference>
<reference evidence="2 3" key="1">
    <citation type="journal article" date="2014" name="Nat. Commun.">
        <title>Multiple recent horizontal transfers of a large genomic region in cheese making fungi.</title>
        <authorList>
            <person name="Cheeseman K."/>
            <person name="Ropars J."/>
            <person name="Renault P."/>
            <person name="Dupont J."/>
            <person name="Gouzy J."/>
            <person name="Branca A."/>
            <person name="Abraham A.L."/>
            <person name="Ceppi M."/>
            <person name="Conseiller E."/>
            <person name="Debuchy R."/>
            <person name="Malagnac F."/>
            <person name="Goarin A."/>
            <person name="Silar P."/>
            <person name="Lacoste S."/>
            <person name="Sallet E."/>
            <person name="Bensimon A."/>
            <person name="Giraud T."/>
            <person name="Brygoo Y."/>
        </authorList>
    </citation>
    <scope>NUCLEOTIDE SEQUENCE [LARGE SCALE GENOMIC DNA]</scope>
    <source>
        <strain evidence="3">FM 013</strain>
    </source>
</reference>
<evidence type="ECO:0000256" key="1">
    <source>
        <dbReference type="SAM" id="MobiDB-lite"/>
    </source>
</evidence>